<dbReference type="EMBL" id="CM056813">
    <property type="protein sequence ID" value="KAJ8638962.1"/>
    <property type="molecule type" value="Genomic_DNA"/>
</dbReference>
<sequence>MGANLCKPLFQQWFKSPSICEKLRGKKGAKEKFSAFLFSGVSTRGFGPLLSSGEAAKAAQQRSHNLLRSISETRNFSAQEGDMAPAPAPGMASSTNSALPVLGGILITSLMSFIALLSH</sequence>
<name>A0ACC2LZV6_PERAE</name>
<accession>A0ACC2LZV6</accession>
<evidence type="ECO:0000313" key="1">
    <source>
        <dbReference type="EMBL" id="KAJ8638962.1"/>
    </source>
</evidence>
<comment type="caution">
    <text evidence="1">The sequence shown here is derived from an EMBL/GenBank/DDBJ whole genome shotgun (WGS) entry which is preliminary data.</text>
</comment>
<keyword evidence="2" id="KW-1185">Reference proteome</keyword>
<organism evidence="1 2">
    <name type="scientific">Persea americana</name>
    <name type="common">Avocado</name>
    <dbReference type="NCBI Taxonomy" id="3435"/>
    <lineage>
        <taxon>Eukaryota</taxon>
        <taxon>Viridiplantae</taxon>
        <taxon>Streptophyta</taxon>
        <taxon>Embryophyta</taxon>
        <taxon>Tracheophyta</taxon>
        <taxon>Spermatophyta</taxon>
        <taxon>Magnoliopsida</taxon>
        <taxon>Magnoliidae</taxon>
        <taxon>Laurales</taxon>
        <taxon>Lauraceae</taxon>
        <taxon>Persea</taxon>
    </lineage>
</organism>
<dbReference type="Proteomes" id="UP001234297">
    <property type="component" value="Chromosome 5"/>
</dbReference>
<evidence type="ECO:0000313" key="2">
    <source>
        <dbReference type="Proteomes" id="UP001234297"/>
    </source>
</evidence>
<proteinExistence type="predicted"/>
<gene>
    <name evidence="1" type="ORF">MRB53_015656</name>
</gene>
<protein>
    <submittedName>
        <fullName evidence="1">Uncharacterized protein</fullName>
    </submittedName>
</protein>
<reference evidence="1 2" key="1">
    <citation type="journal article" date="2022" name="Hortic Res">
        <title>A haplotype resolved chromosomal level avocado genome allows analysis of novel avocado genes.</title>
        <authorList>
            <person name="Nath O."/>
            <person name="Fletcher S.J."/>
            <person name="Hayward A."/>
            <person name="Shaw L.M."/>
            <person name="Masouleh A.K."/>
            <person name="Furtado A."/>
            <person name="Henry R.J."/>
            <person name="Mitter N."/>
        </authorList>
    </citation>
    <scope>NUCLEOTIDE SEQUENCE [LARGE SCALE GENOMIC DNA]</scope>
    <source>
        <strain evidence="2">cv. Hass</strain>
    </source>
</reference>